<evidence type="ECO:0000313" key="2">
    <source>
        <dbReference type="Proteomes" id="UP000248329"/>
    </source>
</evidence>
<sequence length="116" mass="13547">MSFKAPVFEEKSFNCPHCNAYSHQTWERICTPGKMMYEEISDLMVAWCSRCQQYSLWLKDKMIYPEESGIQMPNPDLRDDIKADYNEARSIVNKSPRGAAALLSLWVIFQMRAGHY</sequence>
<reference evidence="1" key="1">
    <citation type="submission" date="2018-01" db="EMBL/GenBank/DDBJ databases">
        <authorList>
            <person name="Krukenberg V."/>
        </authorList>
    </citation>
    <scope>NUCLEOTIDE SEQUENCE</scope>
    <source>
        <strain evidence="1">E20ANME2</strain>
    </source>
</reference>
<dbReference type="EMBL" id="PQXF01000154">
    <property type="protein sequence ID" value="PXF54721.1"/>
    <property type="molecule type" value="Genomic_DNA"/>
</dbReference>
<dbReference type="Proteomes" id="UP000248329">
    <property type="component" value="Unassembled WGS sequence"/>
</dbReference>
<name>A0AC61KXK2_9EURY</name>
<protein>
    <submittedName>
        <fullName evidence="1">Uncharacterized protein</fullName>
    </submittedName>
</protein>
<comment type="caution">
    <text evidence="1">The sequence shown here is derived from an EMBL/GenBank/DDBJ whole genome shotgun (WGS) entry which is preliminary data.</text>
</comment>
<proteinExistence type="predicted"/>
<evidence type="ECO:0000313" key="1">
    <source>
        <dbReference type="EMBL" id="PXF54721.1"/>
    </source>
</evidence>
<gene>
    <name evidence="1" type="ORF">C4B59_17760</name>
</gene>
<organism evidence="1 2">
    <name type="scientific">Candidatus Methanogaster sp</name>
    <dbReference type="NCBI Taxonomy" id="3386292"/>
    <lineage>
        <taxon>Archaea</taxon>
        <taxon>Methanobacteriati</taxon>
        <taxon>Methanobacteriota</taxon>
        <taxon>Stenosarchaea group</taxon>
        <taxon>Methanomicrobia</taxon>
        <taxon>Methanosarcinales</taxon>
        <taxon>ANME-2 cluster</taxon>
        <taxon>Candidatus Methanogasteraceae</taxon>
        <taxon>Candidatus Methanogaster</taxon>
    </lineage>
</organism>
<accession>A0AC61KXK2</accession>